<dbReference type="PANTHER" id="PTHR32060:SF30">
    <property type="entry name" value="CARBOXY-TERMINAL PROCESSING PROTEASE CTPA"/>
    <property type="match status" value="1"/>
</dbReference>
<feature type="region of interest" description="Disordered" evidence="1">
    <location>
        <begin position="1"/>
        <end position="21"/>
    </location>
</feature>
<dbReference type="InterPro" id="IPR029045">
    <property type="entry name" value="ClpP/crotonase-like_dom_sf"/>
</dbReference>
<feature type="domain" description="PDZ" evidence="2">
    <location>
        <begin position="172"/>
        <end position="224"/>
    </location>
</feature>
<sequence>MEILDLHPLTQDDAGLDAHSTNRLNSARPRLVALFAATALAATLTACGGGGDGGTSPFPVPPPPPPPPASDAAQVCAPTNPYRSDALDTTRTGTLDNEKAWIHSYMNQAYLWFGEIPSVDASAAMFSNTSDVYLSLDNYFTAQLTPALTPSGKRRDQFSFTYPTKAWNDLINSGSTSGYGINWAADSWNSLPRGIRIATVEPGSPAALAGLMRGDLLVTADGASADASDSAGIDTLNAALFPSANGESHRFTFTRVDGSSITRSVTSADVTLDPVPTTLVLDNAGAKVGYIVFNDHIASSEQKLIDAITALKAAAVTDLVLDLRYNGGGYLYLASELAYMVAGSGPTAGKVFEHLQYNSKRSSETNSEDAKTPFYDTSCILDSNFECSRRQALPTLNLSRVTVIATDSTCSASEAIINGLRGVDIDVRVIGSTTCGKPYGFTAKDNCGISYFPIEFKGVNQKGYGDYADGFTPTCPVSDDFTRALGTVEEGMLSAALYNLTHNACDVAAAQASRRSILASGERATPRLLRGPWRESKIALPRR</sequence>
<keyword evidence="4" id="KW-1185">Reference proteome</keyword>
<dbReference type="Gene3D" id="3.30.750.170">
    <property type="match status" value="1"/>
</dbReference>
<dbReference type="Gene3D" id="2.30.42.10">
    <property type="match status" value="1"/>
</dbReference>
<dbReference type="SUPFAM" id="SSF50156">
    <property type="entry name" value="PDZ domain-like"/>
    <property type="match status" value="1"/>
</dbReference>
<name>A0ABU9BMP9_9BURK</name>
<evidence type="ECO:0000256" key="1">
    <source>
        <dbReference type="SAM" id="MobiDB-lite"/>
    </source>
</evidence>
<dbReference type="InterPro" id="IPR005151">
    <property type="entry name" value="Tail-specific_protease"/>
</dbReference>
<dbReference type="InterPro" id="IPR036034">
    <property type="entry name" value="PDZ_sf"/>
</dbReference>
<proteinExistence type="predicted"/>
<dbReference type="RefSeq" id="WP_341425405.1">
    <property type="nucleotide sequence ID" value="NZ_JBBUTG010000004.1"/>
</dbReference>
<evidence type="ECO:0000259" key="2">
    <source>
        <dbReference type="PROSITE" id="PS50106"/>
    </source>
</evidence>
<dbReference type="EMBL" id="JBBUTG010000004">
    <property type="protein sequence ID" value="MEK8031039.1"/>
    <property type="molecule type" value="Genomic_DNA"/>
</dbReference>
<feature type="region of interest" description="Disordered" evidence="1">
    <location>
        <begin position="52"/>
        <end position="72"/>
    </location>
</feature>
<dbReference type="CDD" id="cd07561">
    <property type="entry name" value="Peptidase_S41_CPP_like"/>
    <property type="match status" value="1"/>
</dbReference>
<organism evidence="3 4">
    <name type="scientific">Ideonella lacteola</name>
    <dbReference type="NCBI Taxonomy" id="2984193"/>
    <lineage>
        <taxon>Bacteria</taxon>
        <taxon>Pseudomonadati</taxon>
        <taxon>Pseudomonadota</taxon>
        <taxon>Betaproteobacteria</taxon>
        <taxon>Burkholderiales</taxon>
        <taxon>Sphaerotilaceae</taxon>
        <taxon>Ideonella</taxon>
    </lineage>
</organism>
<dbReference type="Proteomes" id="UP001371218">
    <property type="component" value="Unassembled WGS sequence"/>
</dbReference>
<evidence type="ECO:0000313" key="3">
    <source>
        <dbReference type="EMBL" id="MEK8031039.1"/>
    </source>
</evidence>
<dbReference type="PROSITE" id="PS50106">
    <property type="entry name" value="PDZ"/>
    <property type="match status" value="1"/>
</dbReference>
<evidence type="ECO:0000313" key="4">
    <source>
        <dbReference type="Proteomes" id="UP001371218"/>
    </source>
</evidence>
<protein>
    <submittedName>
        <fullName evidence="3">S41 family peptidase</fullName>
    </submittedName>
</protein>
<comment type="caution">
    <text evidence="3">The sequence shown here is derived from an EMBL/GenBank/DDBJ whole genome shotgun (WGS) entry which is preliminary data.</text>
</comment>
<accession>A0ABU9BMP9</accession>
<dbReference type="SUPFAM" id="SSF52096">
    <property type="entry name" value="ClpP/crotonase"/>
    <property type="match status" value="1"/>
</dbReference>
<dbReference type="InterPro" id="IPR001478">
    <property type="entry name" value="PDZ"/>
</dbReference>
<dbReference type="Pfam" id="PF03572">
    <property type="entry name" value="Peptidase_S41"/>
    <property type="match status" value="1"/>
</dbReference>
<dbReference type="Gene3D" id="3.90.226.10">
    <property type="entry name" value="2-enoyl-CoA Hydratase, Chain A, domain 1"/>
    <property type="match status" value="1"/>
</dbReference>
<reference evidence="3 4" key="1">
    <citation type="submission" date="2024-04" db="EMBL/GenBank/DDBJ databases">
        <title>Novel species of the genus Ideonella isolated from streams.</title>
        <authorList>
            <person name="Lu H."/>
        </authorList>
    </citation>
    <scope>NUCLEOTIDE SEQUENCE [LARGE SCALE GENOMIC DNA]</scope>
    <source>
        <strain evidence="3 4">DXS29W</strain>
    </source>
</reference>
<dbReference type="PANTHER" id="PTHR32060">
    <property type="entry name" value="TAIL-SPECIFIC PROTEASE"/>
    <property type="match status" value="1"/>
</dbReference>
<gene>
    <name evidence="3" type="ORF">AACH06_09450</name>
</gene>
<feature type="compositionally biased region" description="Pro residues" evidence="1">
    <location>
        <begin position="58"/>
        <end position="69"/>
    </location>
</feature>